<feature type="chain" id="PRO_5025580172" description="Ion transport domain-containing protein" evidence="10">
    <location>
        <begin position="22"/>
        <end position="391"/>
    </location>
</feature>
<evidence type="ECO:0000256" key="6">
    <source>
        <dbReference type="ARBA" id="ARBA00023136"/>
    </source>
</evidence>
<name>A0A670Z3X4_PSETE</name>
<reference evidence="12" key="2">
    <citation type="submission" date="2025-09" db="UniProtKB">
        <authorList>
            <consortium name="Ensembl"/>
        </authorList>
    </citation>
    <scope>IDENTIFICATION</scope>
</reference>
<keyword evidence="4 9" id="KW-1133">Transmembrane helix</keyword>
<evidence type="ECO:0000313" key="12">
    <source>
        <dbReference type="Ensembl" id="ENSPTXP00000016493.1"/>
    </source>
</evidence>
<dbReference type="InterPro" id="IPR002153">
    <property type="entry name" value="TRPC_channel"/>
</dbReference>
<protein>
    <recommendedName>
        <fullName evidence="11">Ion transport domain-containing protein</fullName>
    </recommendedName>
</protein>
<evidence type="ECO:0000256" key="2">
    <source>
        <dbReference type="ARBA" id="ARBA00022448"/>
    </source>
</evidence>
<dbReference type="PANTHER" id="PTHR10117">
    <property type="entry name" value="TRANSIENT RECEPTOR POTENTIAL CHANNEL"/>
    <property type="match status" value="1"/>
</dbReference>
<dbReference type="Proteomes" id="UP000472273">
    <property type="component" value="Unplaced"/>
</dbReference>
<keyword evidence="2" id="KW-0813">Transport</keyword>
<organism evidence="12 13">
    <name type="scientific">Pseudonaja textilis</name>
    <name type="common">Eastern brown snake</name>
    <dbReference type="NCBI Taxonomy" id="8673"/>
    <lineage>
        <taxon>Eukaryota</taxon>
        <taxon>Metazoa</taxon>
        <taxon>Chordata</taxon>
        <taxon>Craniata</taxon>
        <taxon>Vertebrata</taxon>
        <taxon>Euteleostomi</taxon>
        <taxon>Lepidosauria</taxon>
        <taxon>Squamata</taxon>
        <taxon>Bifurcata</taxon>
        <taxon>Unidentata</taxon>
        <taxon>Episquamata</taxon>
        <taxon>Toxicofera</taxon>
        <taxon>Serpentes</taxon>
        <taxon>Colubroidea</taxon>
        <taxon>Elapidae</taxon>
        <taxon>Hydrophiinae</taxon>
        <taxon>Pseudonaja</taxon>
    </lineage>
</organism>
<feature type="region of interest" description="Disordered" evidence="8">
    <location>
        <begin position="345"/>
        <end position="367"/>
    </location>
</feature>
<sequence length="391" mass="44472">IVILSMYLASFVLRLLVYLKGQGPKETGAFSGERPRGPRRCLGEEKVEGRAPPLGLTSSWLLSRFMFIMMIILTAFLCGMNNIYVHYQESERLGSFNETFQFLFWTMMGMEEHKVVDMPQYFMAELVGRVLYGVFTIVMVIVLLNMLIAMITNSFQKIENDADVEWKFARSKLYLSFFREGLTLPVPFNIIPTPKSTFYAIRGFFRFLCCHKSKKSQKYPPINTISNPSVEEGGTRTETRLSYQRQVLKALVQRYIDTARRELEESRRKDLGNRLTELNKSVLRLHTEMKHLRQSVATSGVGNNPLDGASVLRKYIMKVRDSFQNYEPETGNESQGSPVEVVVPPALGISHPLGGQSRPLPRGFPGGWGGAQKGRVPFWATLGRLRRPVLP</sequence>
<evidence type="ECO:0000256" key="4">
    <source>
        <dbReference type="ARBA" id="ARBA00022989"/>
    </source>
</evidence>
<evidence type="ECO:0000256" key="9">
    <source>
        <dbReference type="SAM" id="Phobius"/>
    </source>
</evidence>
<dbReference type="GO" id="GO:0015279">
    <property type="term" value="F:store-operated calcium channel activity"/>
    <property type="evidence" value="ECO:0007669"/>
    <property type="project" value="TreeGrafter"/>
</dbReference>
<dbReference type="GeneTree" id="ENSGT01060000248588"/>
<dbReference type="Ensembl" id="ENSPTXT00000016998.1">
    <property type="protein sequence ID" value="ENSPTXP00000016493.1"/>
    <property type="gene ID" value="ENSPTXG00000011391.1"/>
</dbReference>
<dbReference type="GO" id="GO:0034703">
    <property type="term" value="C:cation channel complex"/>
    <property type="evidence" value="ECO:0007669"/>
    <property type="project" value="TreeGrafter"/>
</dbReference>
<evidence type="ECO:0000256" key="5">
    <source>
        <dbReference type="ARBA" id="ARBA00023065"/>
    </source>
</evidence>
<feature type="transmembrane region" description="Helical" evidence="9">
    <location>
        <begin position="65"/>
        <end position="85"/>
    </location>
</feature>
<comment type="subcellular location">
    <subcellularLocation>
        <location evidence="1">Membrane</location>
        <topology evidence="1">Multi-pass membrane protein</topology>
    </subcellularLocation>
</comment>
<keyword evidence="13" id="KW-1185">Reference proteome</keyword>
<feature type="signal peptide" evidence="10">
    <location>
        <begin position="1"/>
        <end position="21"/>
    </location>
</feature>
<proteinExistence type="predicted"/>
<evidence type="ECO:0000259" key="11">
    <source>
        <dbReference type="Pfam" id="PF00520"/>
    </source>
</evidence>
<dbReference type="GO" id="GO:0007338">
    <property type="term" value="P:single fertilization"/>
    <property type="evidence" value="ECO:0007669"/>
    <property type="project" value="TreeGrafter"/>
</dbReference>
<dbReference type="InterPro" id="IPR005821">
    <property type="entry name" value="Ion_trans_dom"/>
</dbReference>
<keyword evidence="10" id="KW-0732">Signal</keyword>
<dbReference type="PRINTS" id="PR01097">
    <property type="entry name" value="TRNSRECEPTRP"/>
</dbReference>
<evidence type="ECO:0000256" key="7">
    <source>
        <dbReference type="ARBA" id="ARBA00023303"/>
    </source>
</evidence>
<feature type="domain" description="Ion transport" evidence="11">
    <location>
        <begin position="58"/>
        <end position="162"/>
    </location>
</feature>
<dbReference type="AlphaFoldDB" id="A0A670Z3X4"/>
<accession>A0A670Z3X4</accession>
<keyword evidence="5" id="KW-0406">Ion transport</keyword>
<evidence type="ECO:0000256" key="3">
    <source>
        <dbReference type="ARBA" id="ARBA00022692"/>
    </source>
</evidence>
<evidence type="ECO:0000256" key="10">
    <source>
        <dbReference type="SAM" id="SignalP"/>
    </source>
</evidence>
<dbReference type="PRINTS" id="PR01643">
    <property type="entry name" value="TRPCHANNEL2"/>
</dbReference>
<keyword evidence="3 9" id="KW-0812">Transmembrane</keyword>
<dbReference type="PANTHER" id="PTHR10117:SF6">
    <property type="entry name" value="SHORT TRANSIENT RECEPTOR POTENTIAL CHANNEL 2"/>
    <property type="match status" value="1"/>
</dbReference>
<evidence type="ECO:0000313" key="13">
    <source>
        <dbReference type="Proteomes" id="UP000472273"/>
    </source>
</evidence>
<dbReference type="GO" id="GO:0070679">
    <property type="term" value="F:inositol 1,4,5 trisphosphate binding"/>
    <property type="evidence" value="ECO:0007669"/>
    <property type="project" value="TreeGrafter"/>
</dbReference>
<dbReference type="GO" id="GO:0051480">
    <property type="term" value="P:regulation of cytosolic calcium ion concentration"/>
    <property type="evidence" value="ECO:0007669"/>
    <property type="project" value="TreeGrafter"/>
</dbReference>
<feature type="transmembrane region" description="Helical" evidence="9">
    <location>
        <begin position="130"/>
        <end position="151"/>
    </location>
</feature>
<dbReference type="InterPro" id="IPR005458">
    <property type="entry name" value="TRPC2_channel"/>
</dbReference>
<evidence type="ECO:0000256" key="1">
    <source>
        <dbReference type="ARBA" id="ARBA00004141"/>
    </source>
</evidence>
<keyword evidence="6 9" id="KW-0472">Membrane</keyword>
<dbReference type="Pfam" id="PF00520">
    <property type="entry name" value="Ion_trans"/>
    <property type="match status" value="1"/>
</dbReference>
<dbReference type="OMA" id="HECLMKT"/>
<keyword evidence="7" id="KW-0407">Ion channel</keyword>
<dbReference type="GO" id="GO:0005886">
    <property type="term" value="C:plasma membrane"/>
    <property type="evidence" value="ECO:0007669"/>
    <property type="project" value="TreeGrafter"/>
</dbReference>
<evidence type="ECO:0000256" key="8">
    <source>
        <dbReference type="SAM" id="MobiDB-lite"/>
    </source>
</evidence>
<reference evidence="12" key="1">
    <citation type="submission" date="2025-08" db="UniProtKB">
        <authorList>
            <consortium name="Ensembl"/>
        </authorList>
    </citation>
    <scope>IDENTIFICATION</scope>
</reference>